<evidence type="ECO:0000313" key="2">
    <source>
        <dbReference type="EMBL" id="QCB93910.1"/>
    </source>
</evidence>
<dbReference type="KEGG" id="celz:E5225_10400"/>
<dbReference type="Gene3D" id="3.20.100.30">
    <property type="entry name" value="VTC, catalytic tunnel domain"/>
    <property type="match status" value="1"/>
</dbReference>
<dbReference type="CDD" id="cd07750">
    <property type="entry name" value="PolyPPase_VTC_like"/>
    <property type="match status" value="1"/>
</dbReference>
<accession>A0A4P7SIN2</accession>
<proteinExistence type="predicted"/>
<sequence>MVRFRARDDPVTAATAAAAVLPARGLAAAPRPDRAALAEPLARLGTVGLDALVATAALQTRVDRKYLVPLDAVEALLRGLPTDARVLRIGDLRVFDYESVYFDTPDLLAYRLAAHRRRQRFKVRTRTYVDSAACWLEVKTRGSRGTTVKERVEHALEHRADVAPGRAFVCATLTARGVVGADDLVLAPVLVTRYARATLLLPGTASRLTVDVDLTWDDGRTPLHLRRLAVVETKSGSTASAADRALWSLGHRPVRISKYATGLATLRRELPATRWSRTLHRHLLPHATPPDPR</sequence>
<dbReference type="InterPro" id="IPR018966">
    <property type="entry name" value="VTC_domain"/>
</dbReference>
<keyword evidence="3" id="KW-1185">Reference proteome</keyword>
<protein>
    <submittedName>
        <fullName evidence="2">Polyphosphate polymerase domain-containing protein</fullName>
    </submittedName>
</protein>
<organism evidence="2 3">
    <name type="scientific">Cellulomonas shaoxiangyii</name>
    <dbReference type="NCBI Taxonomy" id="2566013"/>
    <lineage>
        <taxon>Bacteria</taxon>
        <taxon>Bacillati</taxon>
        <taxon>Actinomycetota</taxon>
        <taxon>Actinomycetes</taxon>
        <taxon>Micrococcales</taxon>
        <taxon>Cellulomonadaceae</taxon>
        <taxon>Cellulomonas</taxon>
    </lineage>
</organism>
<name>A0A4P7SIN2_9CELL</name>
<dbReference type="SUPFAM" id="SSF55154">
    <property type="entry name" value="CYTH-like phosphatases"/>
    <property type="match status" value="1"/>
</dbReference>
<evidence type="ECO:0000313" key="3">
    <source>
        <dbReference type="Proteomes" id="UP000296469"/>
    </source>
</evidence>
<dbReference type="Pfam" id="PF09359">
    <property type="entry name" value="VTC"/>
    <property type="match status" value="1"/>
</dbReference>
<gene>
    <name evidence="2" type="ORF">E5225_10400</name>
</gene>
<dbReference type="OrthoDB" id="148766at2"/>
<dbReference type="GO" id="GO:0006799">
    <property type="term" value="P:polyphosphate biosynthetic process"/>
    <property type="evidence" value="ECO:0007669"/>
    <property type="project" value="UniProtKB-ARBA"/>
</dbReference>
<dbReference type="Proteomes" id="UP000296469">
    <property type="component" value="Chromosome"/>
</dbReference>
<reference evidence="2 3" key="1">
    <citation type="submission" date="2019-04" db="EMBL/GenBank/DDBJ databases">
        <title>Isolation and identification of Cellulomonas shaoxiangyii sp. Nov. isolated from feces of the Tibetan antelopes (Pantholops hodgsonii) in the Qinghai-Tibet plateau of China.</title>
        <authorList>
            <person name="Tian Z."/>
        </authorList>
    </citation>
    <scope>NUCLEOTIDE SEQUENCE [LARGE SCALE GENOMIC DNA]</scope>
    <source>
        <strain evidence="2 3">Z28</strain>
    </source>
</reference>
<dbReference type="InterPro" id="IPR042267">
    <property type="entry name" value="VTC_sf"/>
</dbReference>
<dbReference type="InterPro" id="IPR033469">
    <property type="entry name" value="CYTH-like_dom_sf"/>
</dbReference>
<dbReference type="AlphaFoldDB" id="A0A4P7SIN2"/>
<feature type="domain" description="VTC" evidence="1">
    <location>
        <begin position="61"/>
        <end position="266"/>
    </location>
</feature>
<evidence type="ECO:0000259" key="1">
    <source>
        <dbReference type="Pfam" id="PF09359"/>
    </source>
</evidence>
<dbReference type="EMBL" id="CP039291">
    <property type="protein sequence ID" value="QCB93910.1"/>
    <property type="molecule type" value="Genomic_DNA"/>
</dbReference>